<dbReference type="GeneID" id="68119788"/>
<feature type="compositionally biased region" description="Basic and acidic residues" evidence="1">
    <location>
        <begin position="475"/>
        <end position="486"/>
    </location>
</feature>
<feature type="region of interest" description="Disordered" evidence="1">
    <location>
        <begin position="473"/>
        <end position="578"/>
    </location>
</feature>
<gene>
    <name evidence="2" type="ORF">FDP41_012573</name>
</gene>
<feature type="compositionally biased region" description="Low complexity" evidence="1">
    <location>
        <begin position="629"/>
        <end position="647"/>
    </location>
</feature>
<organism evidence="2 3">
    <name type="scientific">Naegleria fowleri</name>
    <name type="common">Brain eating amoeba</name>
    <dbReference type="NCBI Taxonomy" id="5763"/>
    <lineage>
        <taxon>Eukaryota</taxon>
        <taxon>Discoba</taxon>
        <taxon>Heterolobosea</taxon>
        <taxon>Tetramitia</taxon>
        <taxon>Eutetramitia</taxon>
        <taxon>Vahlkampfiidae</taxon>
        <taxon>Naegleria</taxon>
    </lineage>
</organism>
<feature type="compositionally biased region" description="Polar residues" evidence="1">
    <location>
        <begin position="128"/>
        <end position="139"/>
    </location>
</feature>
<feature type="compositionally biased region" description="Pro residues" evidence="1">
    <location>
        <begin position="540"/>
        <end position="556"/>
    </location>
</feature>
<sequence>MNESSSKNSSSKKNFHTIELKWMNQIESSIVDSSTRDADVMVQVSSRKIKNQEESPNNILFRTHHYEFRLEPNQSFFKLKGNSDTSSRFFVELKLLKNLTQMRKRKTPPNSLSSSLPSSLSSESSQSNYGGYQTGTQSLSSSQKEEEDEDDSALSPPRSLEIAEENSDSDQSNEAAAAAENLLSICAIAQQRNATSSTSIASEDSSSPPKSIQPQKPHSLFGSNSQTNAVTSSSPTKVRVASNLASITTNFNNSNSAKPTTFIPPQIENATSQNSATMKSSQGIKTPPPIQPAESMFESFAFTPPKKGSKSQKNSDTPSKKKRGGATNNNNYNETSNGSDSPGTMDSAGLVDSSIPFSPFDDIINSVDPNHFTLSTTNAQGMEEEFREFSIGNDEVPVITYSFTEDLATKSWVVELFWPTEKKALSWRGKFCFYISIFRKDMASRSYKLVMSKISSQFAVFSKPDVYLKKIKSSTTKDSKKSESKEPKKKKGGKNSKKETVQTVTMLDGAVAQTSENMSPPPKPHHLTPGGGGGDIAAHPFPPPPPLQPYPHPGSPPLSGTPIRSNGLPPGATMMHPHQQQQMTMMNNTLPPLNAHPGFQHSGGALTASNHMPLPNPNQILSSAHMLQPPQLSPSNNPNASSIHSPPMMLVNPSQPHYLAPPYNNNNSSNTSGIHLQPSTTTTTTASMIPPFSPPSSLVSTGTNSQTEKRFNSEIDNPSAINEDMSPVKKPKV</sequence>
<feature type="region of interest" description="Disordered" evidence="1">
    <location>
        <begin position="272"/>
        <end position="348"/>
    </location>
</feature>
<comment type="caution">
    <text evidence="2">The sequence shown here is derived from an EMBL/GenBank/DDBJ whole genome shotgun (WGS) entry which is preliminary data.</text>
</comment>
<feature type="region of interest" description="Disordered" evidence="1">
    <location>
        <begin position="598"/>
        <end position="733"/>
    </location>
</feature>
<dbReference type="OrthoDB" id="10447052at2759"/>
<protein>
    <submittedName>
        <fullName evidence="2">Uncharacterized protein</fullName>
    </submittedName>
</protein>
<dbReference type="VEuPathDB" id="AmoebaDB:FDP41_012573"/>
<dbReference type="AlphaFoldDB" id="A0A6A5BT97"/>
<evidence type="ECO:0000256" key="1">
    <source>
        <dbReference type="SAM" id="MobiDB-lite"/>
    </source>
</evidence>
<feature type="compositionally biased region" description="Polar residues" evidence="1">
    <location>
        <begin position="221"/>
        <end position="236"/>
    </location>
</feature>
<accession>A0A6A5BT97</accession>
<feature type="compositionally biased region" description="Polar residues" evidence="1">
    <location>
        <begin position="272"/>
        <end position="284"/>
    </location>
</feature>
<keyword evidence="3" id="KW-1185">Reference proteome</keyword>
<dbReference type="VEuPathDB" id="AmoebaDB:NfTy_024060"/>
<feature type="compositionally biased region" description="Low complexity" evidence="1">
    <location>
        <begin position="111"/>
        <end position="127"/>
    </location>
</feature>
<name>A0A6A5BT97_NAEFO</name>
<evidence type="ECO:0000313" key="3">
    <source>
        <dbReference type="Proteomes" id="UP000444721"/>
    </source>
</evidence>
<dbReference type="Proteomes" id="UP000444721">
    <property type="component" value="Unassembled WGS sequence"/>
</dbReference>
<dbReference type="RefSeq" id="XP_044566026.1">
    <property type="nucleotide sequence ID" value="XM_044703107.1"/>
</dbReference>
<proteinExistence type="predicted"/>
<reference evidence="2 3" key="1">
    <citation type="journal article" date="2019" name="Sci. Rep.">
        <title>Nanopore sequencing improves the draft genome of the human pathogenic amoeba Naegleria fowleri.</title>
        <authorList>
            <person name="Liechti N."/>
            <person name="Schurch N."/>
            <person name="Bruggmann R."/>
            <person name="Wittwer M."/>
        </authorList>
    </citation>
    <scope>NUCLEOTIDE SEQUENCE [LARGE SCALE GENOMIC DNA]</scope>
    <source>
        <strain evidence="2 3">ATCC 30894</strain>
    </source>
</reference>
<feature type="region of interest" description="Disordered" evidence="1">
    <location>
        <begin position="101"/>
        <end position="157"/>
    </location>
</feature>
<feature type="region of interest" description="Disordered" evidence="1">
    <location>
        <begin position="196"/>
        <end position="236"/>
    </location>
</feature>
<dbReference type="EMBL" id="VFQX01000015">
    <property type="protein sequence ID" value="KAF0981313.1"/>
    <property type="molecule type" value="Genomic_DNA"/>
</dbReference>
<evidence type="ECO:0000313" key="2">
    <source>
        <dbReference type="EMBL" id="KAF0981313.1"/>
    </source>
</evidence>
<dbReference type="VEuPathDB" id="AmoebaDB:NF0068820"/>
<feature type="compositionally biased region" description="Polar residues" evidence="1">
    <location>
        <begin position="334"/>
        <end position="344"/>
    </location>
</feature>
<feature type="compositionally biased region" description="Polar residues" evidence="1">
    <location>
        <begin position="695"/>
        <end position="706"/>
    </location>
</feature>
<feature type="compositionally biased region" description="Low complexity" evidence="1">
    <location>
        <begin position="196"/>
        <end position="217"/>
    </location>
</feature>